<sequence>MVGIVKGLKGDIFDEWRNGYDLLVLFSHNGFTNINGRLRFDHPFAPDNPQLPSLGAGDSWHGTLQPLKEGKWFIAFRDVPSGSSGLATRMSRPP</sequence>
<dbReference type="EMBL" id="JAMYRI010000025">
    <property type="protein sequence ID" value="MER9287851.1"/>
    <property type="molecule type" value="Genomic_DNA"/>
</dbReference>
<reference evidence="1 2" key="1">
    <citation type="journal article" date="2024" name="Proc. Natl. Acad. Sci. U.S.A.">
        <title>The evolutionary genomics of adaptation to stress in wild rhizobium bacteria.</title>
        <authorList>
            <person name="Kehlet-Delgado H."/>
            <person name="Montoya A.P."/>
            <person name="Jensen K.T."/>
            <person name="Wendlandt C.E."/>
            <person name="Dexheimer C."/>
            <person name="Roberts M."/>
            <person name="Torres Martinez L."/>
            <person name="Friesen M.L."/>
            <person name="Griffitts J.S."/>
            <person name="Porter S.S."/>
        </authorList>
    </citation>
    <scope>NUCLEOTIDE SEQUENCE [LARGE SCALE GENOMIC DNA]</scope>
    <source>
        <strain evidence="1 2">M0468</strain>
    </source>
</reference>
<proteinExistence type="predicted"/>
<protein>
    <submittedName>
        <fullName evidence="1">Uncharacterized protein</fullName>
    </submittedName>
</protein>
<comment type="caution">
    <text evidence="1">The sequence shown here is derived from an EMBL/GenBank/DDBJ whole genome shotgun (WGS) entry which is preliminary data.</text>
</comment>
<evidence type="ECO:0000313" key="2">
    <source>
        <dbReference type="Proteomes" id="UP001480082"/>
    </source>
</evidence>
<evidence type="ECO:0000313" key="1">
    <source>
        <dbReference type="EMBL" id="MER9287851.1"/>
    </source>
</evidence>
<organism evidence="1 2">
    <name type="scientific">Mesorhizobium australicum</name>
    <dbReference type="NCBI Taxonomy" id="536018"/>
    <lineage>
        <taxon>Bacteria</taxon>
        <taxon>Pseudomonadati</taxon>
        <taxon>Pseudomonadota</taxon>
        <taxon>Alphaproteobacteria</taxon>
        <taxon>Hyphomicrobiales</taxon>
        <taxon>Phyllobacteriaceae</taxon>
        <taxon>Mesorhizobium</taxon>
    </lineage>
</organism>
<dbReference type="Proteomes" id="UP001480082">
    <property type="component" value="Unassembled WGS sequence"/>
</dbReference>
<name>A0ACC6T7H4_9HYPH</name>
<keyword evidence="2" id="KW-1185">Reference proteome</keyword>
<accession>A0ACC6T7H4</accession>
<gene>
    <name evidence="1" type="ORF">NKI81_28700</name>
</gene>